<evidence type="ECO:0000259" key="1">
    <source>
        <dbReference type="Pfam" id="PF00149"/>
    </source>
</evidence>
<protein>
    <submittedName>
        <fullName evidence="2">Phosphohydrolase</fullName>
    </submittedName>
</protein>
<gene>
    <name evidence="2" type="ORF">JCM16418_2972</name>
</gene>
<reference evidence="2 3" key="1">
    <citation type="journal article" date="2014" name="Genome Announc.">
        <title>Draft Genome Sequence of Paenibacillus pini JCM 16418T, Isolated from the Rhizosphere of Pine Tree.</title>
        <authorList>
            <person name="Yuki M."/>
            <person name="Oshima K."/>
            <person name="Suda W."/>
            <person name="Oshida Y."/>
            <person name="Kitamura K."/>
            <person name="Iida Y."/>
            <person name="Hattori M."/>
            <person name="Ohkuma M."/>
        </authorList>
    </citation>
    <scope>NUCLEOTIDE SEQUENCE [LARGE SCALE GENOMIC DNA]</scope>
    <source>
        <strain evidence="2 3">JCM 16418</strain>
    </source>
</reference>
<dbReference type="InterPro" id="IPR004843">
    <property type="entry name" value="Calcineurin-like_PHP"/>
</dbReference>
<organism evidence="2 3">
    <name type="scientific">Paenibacillus pini JCM 16418</name>
    <dbReference type="NCBI Taxonomy" id="1236976"/>
    <lineage>
        <taxon>Bacteria</taxon>
        <taxon>Bacillati</taxon>
        <taxon>Bacillota</taxon>
        <taxon>Bacilli</taxon>
        <taxon>Bacillales</taxon>
        <taxon>Paenibacillaceae</taxon>
        <taxon>Paenibacillus</taxon>
    </lineage>
</organism>
<dbReference type="EMBL" id="BAVZ01000008">
    <property type="protein sequence ID" value="GAF08863.1"/>
    <property type="molecule type" value="Genomic_DNA"/>
</dbReference>
<evidence type="ECO:0000313" key="3">
    <source>
        <dbReference type="Proteomes" id="UP000019364"/>
    </source>
</evidence>
<accession>W7YML0</accession>
<dbReference type="RefSeq" id="WP_036649662.1">
    <property type="nucleotide sequence ID" value="NZ_BAVZ01000008.1"/>
</dbReference>
<name>W7YML0_9BACL</name>
<dbReference type="GO" id="GO:0005737">
    <property type="term" value="C:cytoplasm"/>
    <property type="evidence" value="ECO:0007669"/>
    <property type="project" value="TreeGrafter"/>
</dbReference>
<keyword evidence="3" id="KW-1185">Reference proteome</keyword>
<dbReference type="Gene3D" id="3.60.21.10">
    <property type="match status" value="1"/>
</dbReference>
<dbReference type="Pfam" id="PF00149">
    <property type="entry name" value="Metallophos"/>
    <property type="match status" value="1"/>
</dbReference>
<dbReference type="InterPro" id="IPR011230">
    <property type="entry name" value="PAP14/16/28/29"/>
</dbReference>
<dbReference type="Proteomes" id="UP000019364">
    <property type="component" value="Unassembled WGS sequence"/>
</dbReference>
<comment type="caution">
    <text evidence="2">The sequence shown here is derived from an EMBL/GenBank/DDBJ whole genome shotgun (WGS) entry which is preliminary data.</text>
</comment>
<dbReference type="InterPro" id="IPR029052">
    <property type="entry name" value="Metallo-depent_PP-like"/>
</dbReference>
<dbReference type="PANTHER" id="PTHR32440:SF11">
    <property type="entry name" value="METALLOPHOSPHOESTERASE DOMAIN-CONTAINING PROTEIN"/>
    <property type="match status" value="1"/>
</dbReference>
<dbReference type="AlphaFoldDB" id="W7YML0"/>
<dbReference type="PIRSF" id="PIRSF030250">
    <property type="entry name" value="Ptase_At2g46880"/>
    <property type="match status" value="1"/>
</dbReference>
<dbReference type="PANTHER" id="PTHR32440">
    <property type="entry name" value="PHOSPHATASE DCR2-RELATED-RELATED"/>
    <property type="match status" value="1"/>
</dbReference>
<feature type="domain" description="Calcineurin-like phosphoesterase" evidence="1">
    <location>
        <begin position="14"/>
        <end position="245"/>
    </location>
</feature>
<keyword evidence="2" id="KW-0378">Hydrolase</keyword>
<dbReference type="eggNOG" id="COG1409">
    <property type="taxonomic scope" value="Bacteria"/>
</dbReference>
<dbReference type="SUPFAM" id="SSF56300">
    <property type="entry name" value="Metallo-dependent phosphatases"/>
    <property type="match status" value="1"/>
</dbReference>
<dbReference type="STRING" id="1236976.JCM16418_2972"/>
<dbReference type="CDD" id="cd07383">
    <property type="entry name" value="MPP_Dcr2"/>
    <property type="match status" value="1"/>
</dbReference>
<dbReference type="OrthoDB" id="9816081at2"/>
<dbReference type="GO" id="GO:0016788">
    <property type="term" value="F:hydrolase activity, acting on ester bonds"/>
    <property type="evidence" value="ECO:0007669"/>
    <property type="project" value="TreeGrafter"/>
</dbReference>
<proteinExistence type="predicted"/>
<sequence length="309" mass="34501">MDSTLKFNKNGNYKIVQFSDTEFMDDVASLNEQTAKMMRQVICAEQPDLVVFAGDVIGSLRCKDPERSFRDAVSVAEELQIPWVAIFGNHDSESEEGISRERLMEIQLSHPYCVAEESADHVSGVGNFVLRLSGHDQNTAAILYFMDSGSYSPLSQVGGYDWIHSDQIAWYMAQSSAFKASNGGSPIPSLAFFHIPLPEYQEVWDTGICYGEKWDEVSSPKVNSGLFTAMLEMGDVMGTFVGHDHGNDYWGELKGIRLCYGRSSSYVLWDKDIPIGARVIQLHEGSRAFDTWLHLSNGTVIHEQPVHTP</sequence>
<evidence type="ECO:0000313" key="2">
    <source>
        <dbReference type="EMBL" id="GAF08863.1"/>
    </source>
</evidence>